<proteinExistence type="predicted"/>
<organism evidence="1 2">
    <name type="scientific">Lutzomyia longipalpis</name>
    <name type="common">Sand fly</name>
    <dbReference type="NCBI Taxonomy" id="7200"/>
    <lineage>
        <taxon>Eukaryota</taxon>
        <taxon>Metazoa</taxon>
        <taxon>Ecdysozoa</taxon>
        <taxon>Arthropoda</taxon>
        <taxon>Hexapoda</taxon>
        <taxon>Insecta</taxon>
        <taxon>Pterygota</taxon>
        <taxon>Neoptera</taxon>
        <taxon>Endopterygota</taxon>
        <taxon>Diptera</taxon>
        <taxon>Nematocera</taxon>
        <taxon>Psychodoidea</taxon>
        <taxon>Psychodidae</taxon>
        <taxon>Lutzomyia</taxon>
        <taxon>Lutzomyia</taxon>
    </lineage>
</organism>
<protein>
    <submittedName>
        <fullName evidence="1">Uncharacterized protein</fullName>
    </submittedName>
</protein>
<evidence type="ECO:0000313" key="2">
    <source>
        <dbReference type="Proteomes" id="UP000092461"/>
    </source>
</evidence>
<name>A0A1B0CAJ4_LUTLO</name>
<dbReference type="AlphaFoldDB" id="A0A1B0CAJ4"/>
<dbReference type="EnsemblMetazoa" id="LLOJ000969-RA">
    <property type="protein sequence ID" value="LLOJ000969-PA"/>
    <property type="gene ID" value="LLOJ000969"/>
</dbReference>
<dbReference type="VEuPathDB" id="VectorBase:LLOJ000969"/>
<evidence type="ECO:0000313" key="1">
    <source>
        <dbReference type="EnsemblMetazoa" id="LLOJ000969-PA"/>
    </source>
</evidence>
<accession>A0A1B0CAJ4</accession>
<sequence length="101" mass="12066">MVASHWIPQPTWHQQFNMQCLKLHFFRVAQIKCVMTKEDVVIFHFFNYYHAKIELTAIIQRKFLQKMGNPFDIVIGKQCKIHLYLGLLINLASLLERLIKH</sequence>
<dbReference type="EMBL" id="AJWK01003847">
    <property type="status" value="NOT_ANNOTATED_CDS"/>
    <property type="molecule type" value="Genomic_DNA"/>
</dbReference>
<dbReference type="Proteomes" id="UP000092461">
    <property type="component" value="Unassembled WGS sequence"/>
</dbReference>
<reference evidence="1" key="1">
    <citation type="submission" date="2020-05" db="UniProtKB">
        <authorList>
            <consortium name="EnsemblMetazoa"/>
        </authorList>
    </citation>
    <scope>IDENTIFICATION</scope>
    <source>
        <strain evidence="1">Jacobina</strain>
    </source>
</reference>
<keyword evidence="2" id="KW-1185">Reference proteome</keyword>